<feature type="chain" id="PRO_5004711171" evidence="7">
    <location>
        <begin position="23"/>
        <end position="255"/>
    </location>
</feature>
<dbReference type="PIRSF" id="PIRSF004846">
    <property type="entry name" value="ModA"/>
    <property type="match status" value="1"/>
</dbReference>
<feature type="binding site" evidence="6">
    <location>
        <position position="171"/>
    </location>
    <ligand>
        <name>molybdate</name>
        <dbReference type="ChEBI" id="CHEBI:36264"/>
    </ligand>
</feature>
<feature type="binding site" evidence="6">
    <location>
        <position position="32"/>
    </location>
    <ligand>
        <name>molybdate</name>
        <dbReference type="ChEBI" id="CHEBI:36264"/>
    </ligand>
</feature>
<evidence type="ECO:0000256" key="4">
    <source>
        <dbReference type="ARBA" id="ARBA00022729"/>
    </source>
</evidence>
<dbReference type="RefSeq" id="WP_004898822.1">
    <property type="nucleotide sequence ID" value="NZ_BBTI01000003.1"/>
</dbReference>
<feature type="binding site" evidence="6">
    <location>
        <position position="60"/>
    </location>
    <ligand>
        <name>molybdate</name>
        <dbReference type="ChEBI" id="CHEBI:36264"/>
    </ligand>
</feature>
<dbReference type="Proteomes" id="UP000018418">
    <property type="component" value="Unassembled WGS sequence"/>
</dbReference>
<dbReference type="OrthoDB" id="9785015at2"/>
<feature type="signal peptide" evidence="7">
    <location>
        <begin position="1"/>
        <end position="22"/>
    </location>
</feature>
<feature type="binding site" evidence="6">
    <location>
        <position position="189"/>
    </location>
    <ligand>
        <name>molybdate</name>
        <dbReference type="ChEBI" id="CHEBI:36264"/>
    </ligand>
</feature>
<dbReference type="GO" id="GO:0046872">
    <property type="term" value="F:metal ion binding"/>
    <property type="evidence" value="ECO:0007669"/>
    <property type="project" value="UniProtKB-KW"/>
</dbReference>
<dbReference type="PANTHER" id="PTHR30632:SF17">
    <property type="entry name" value="MOLYBDATE-BINDING PROTEIN MODA"/>
    <property type="match status" value="1"/>
</dbReference>
<comment type="caution">
    <text evidence="8">The sequence shown here is derived from an EMBL/GenBank/DDBJ whole genome shotgun (WGS) entry which is preliminary data.</text>
</comment>
<reference evidence="8 9" key="1">
    <citation type="submission" date="2013-10" db="EMBL/GenBank/DDBJ databases">
        <title>The Genome Sequence of Acinetobacter brisouii CIP 110357.</title>
        <authorList>
            <consortium name="The Broad Institute Genomics Platform"/>
            <consortium name="The Broad Institute Genome Sequencing Center for Infectious Disease"/>
            <person name="Cerqueira G."/>
            <person name="Feldgarden M."/>
            <person name="Courvalin P."/>
            <person name="Grillot-Courvalin C."/>
            <person name="Clermont D."/>
            <person name="Rocha E."/>
            <person name="Yoon E.-J."/>
            <person name="Nemec A."/>
            <person name="Young S.K."/>
            <person name="Zeng Q."/>
            <person name="Gargeya S."/>
            <person name="Fitzgerald M."/>
            <person name="Abouelleil A."/>
            <person name="Alvarado L."/>
            <person name="Berlin A.M."/>
            <person name="Chapman S.B."/>
            <person name="Gainer-Dewar J."/>
            <person name="Goldberg J."/>
            <person name="Gnerre S."/>
            <person name="Griggs A."/>
            <person name="Gujja S."/>
            <person name="Hansen M."/>
            <person name="Howarth C."/>
            <person name="Imamovic A."/>
            <person name="Ireland A."/>
            <person name="Larimer J."/>
            <person name="McCowan C."/>
            <person name="Murphy C."/>
            <person name="Pearson M."/>
            <person name="Poon T.W."/>
            <person name="Priest M."/>
            <person name="Roberts A."/>
            <person name="Saif S."/>
            <person name="Shea T."/>
            <person name="Sykes S."/>
            <person name="Wortman J."/>
            <person name="Nusbaum C."/>
            <person name="Birren B."/>
        </authorList>
    </citation>
    <scope>NUCLEOTIDE SEQUENCE [LARGE SCALE GENOMIC DNA]</scope>
    <source>
        <strain evidence="8 9">CIP 110357</strain>
    </source>
</reference>
<dbReference type="InterPro" id="IPR005950">
    <property type="entry name" value="ModA"/>
</dbReference>
<accession>V2VYW5</accession>
<gene>
    <name evidence="8" type="ORF">P255_00047</name>
</gene>
<dbReference type="NCBIfam" id="TIGR01256">
    <property type="entry name" value="modA"/>
    <property type="match status" value="1"/>
</dbReference>
<comment type="similarity">
    <text evidence="1">Belongs to the bacterial solute-binding protein ModA family.</text>
</comment>
<evidence type="ECO:0000256" key="6">
    <source>
        <dbReference type="PIRSR" id="PIRSR004846-1"/>
    </source>
</evidence>
<sequence length="255" mass="28106">MRLISQLSLLLTGTFAALCVQAGEVKVYVAASLTNAVTEIANLYQKQYPKTKVVPVYAASSTLAKQIVAGAPSDIFFSADQDWMSYLLQKQEVSTQYVKPLLRNQLVLISPKNLNIKVQTNSHFAFAQAFSGKLCTGQMESVPVGKYAKQSLIKLNWLNSLQGRIVGTDDVRAALTFVERGECNVGIVYKTDALVSHKVKIIGVLPDNSHDAVIYPVALTKAGEQNPEAQQFYRFMSHSVQALAIFQHYGFSINR</sequence>
<evidence type="ECO:0000313" key="8">
    <source>
        <dbReference type="EMBL" id="ESK52944.1"/>
    </source>
</evidence>
<name>V2VYW5_9GAMM</name>
<evidence type="ECO:0000256" key="5">
    <source>
        <dbReference type="ARBA" id="ARBA00062515"/>
    </source>
</evidence>
<dbReference type="GO" id="GO:0015689">
    <property type="term" value="P:molybdate ion transport"/>
    <property type="evidence" value="ECO:0007669"/>
    <property type="project" value="InterPro"/>
</dbReference>
<dbReference type="STRING" id="396323.VH98_05965"/>
<dbReference type="GO" id="GO:0030973">
    <property type="term" value="F:molybdate ion binding"/>
    <property type="evidence" value="ECO:0007669"/>
    <property type="project" value="TreeGrafter"/>
</dbReference>
<dbReference type="GO" id="GO:0030288">
    <property type="term" value="C:outer membrane-bounded periplasmic space"/>
    <property type="evidence" value="ECO:0007669"/>
    <property type="project" value="TreeGrafter"/>
</dbReference>
<keyword evidence="2 6" id="KW-0500">Molybdenum</keyword>
<dbReference type="PATRIC" id="fig|1341683.3.peg.46"/>
<evidence type="ECO:0000256" key="3">
    <source>
        <dbReference type="ARBA" id="ARBA00022723"/>
    </source>
</evidence>
<dbReference type="Pfam" id="PF13531">
    <property type="entry name" value="SBP_bac_11"/>
    <property type="match status" value="1"/>
</dbReference>
<comment type="subunit">
    <text evidence="5">The complex is composed of two ATP-binding proteins (ModC), two transmembrane proteins (ModB) and a solute-binding protein (ModA).</text>
</comment>
<dbReference type="FunFam" id="3.40.190.10:FF:000035">
    <property type="entry name" value="Molybdate ABC transporter substrate-binding protein"/>
    <property type="match status" value="1"/>
</dbReference>
<keyword evidence="9" id="KW-1185">Reference proteome</keyword>
<protein>
    <submittedName>
        <fullName evidence="8">Molybdate ABC transporter, periplasmic molybdate-binding protein</fullName>
    </submittedName>
</protein>
<dbReference type="SUPFAM" id="SSF53850">
    <property type="entry name" value="Periplasmic binding protein-like II"/>
    <property type="match status" value="1"/>
</dbReference>
<proteinExistence type="inferred from homology"/>
<dbReference type="AlphaFoldDB" id="V2VYW5"/>
<keyword evidence="3 6" id="KW-0479">Metal-binding</keyword>
<dbReference type="InterPro" id="IPR050682">
    <property type="entry name" value="ModA/WtpA"/>
</dbReference>
<dbReference type="EMBL" id="AYEU01000001">
    <property type="protein sequence ID" value="ESK52944.1"/>
    <property type="molecule type" value="Genomic_DNA"/>
</dbReference>
<organism evidence="8 9">
    <name type="scientific">Acinetobacter brisouii CIP 110357</name>
    <dbReference type="NCBI Taxonomy" id="1341683"/>
    <lineage>
        <taxon>Bacteria</taxon>
        <taxon>Pseudomonadati</taxon>
        <taxon>Pseudomonadota</taxon>
        <taxon>Gammaproteobacteria</taxon>
        <taxon>Moraxellales</taxon>
        <taxon>Moraxellaceae</taxon>
        <taxon>Acinetobacter</taxon>
    </lineage>
</organism>
<evidence type="ECO:0000256" key="7">
    <source>
        <dbReference type="SAM" id="SignalP"/>
    </source>
</evidence>
<evidence type="ECO:0000256" key="2">
    <source>
        <dbReference type="ARBA" id="ARBA00022505"/>
    </source>
</evidence>
<dbReference type="HOGENOM" id="CLU_065520_3_0_6"/>
<evidence type="ECO:0000313" key="9">
    <source>
        <dbReference type="Proteomes" id="UP000018418"/>
    </source>
</evidence>
<dbReference type="Gene3D" id="3.40.190.10">
    <property type="entry name" value="Periplasmic binding protein-like II"/>
    <property type="match status" value="2"/>
</dbReference>
<keyword evidence="4 7" id="KW-0732">Signal</keyword>
<evidence type="ECO:0000256" key="1">
    <source>
        <dbReference type="ARBA" id="ARBA00009175"/>
    </source>
</evidence>
<dbReference type="PANTHER" id="PTHR30632">
    <property type="entry name" value="MOLYBDATE-BINDING PERIPLASMIC PROTEIN"/>
    <property type="match status" value="1"/>
</dbReference>
<dbReference type="GO" id="GO:1901359">
    <property type="term" value="F:tungstate binding"/>
    <property type="evidence" value="ECO:0007669"/>
    <property type="project" value="UniProtKB-ARBA"/>
</dbReference>